<dbReference type="HOGENOM" id="CLU_023304_5_1_1"/>
<dbReference type="Pfam" id="PF01398">
    <property type="entry name" value="JAB"/>
    <property type="match status" value="1"/>
</dbReference>
<evidence type="ECO:0000256" key="6">
    <source>
        <dbReference type="ARBA" id="ARBA00022670"/>
    </source>
</evidence>
<evidence type="ECO:0000256" key="8">
    <source>
        <dbReference type="ARBA" id="ARBA00022786"/>
    </source>
</evidence>
<keyword evidence="6" id="KW-0645">Protease</keyword>
<dbReference type="FunFam" id="3.40.140.10:FF:000024">
    <property type="entry name" value="AMSH-like ubiquitin thioesterase 3"/>
    <property type="match status" value="1"/>
</dbReference>
<evidence type="ECO:0000256" key="9">
    <source>
        <dbReference type="ARBA" id="ARBA00022801"/>
    </source>
</evidence>
<dbReference type="OMA" id="SKPAEEC"/>
<keyword evidence="8" id="KW-0833">Ubl conjugation pathway</keyword>
<dbReference type="GO" id="GO:0140492">
    <property type="term" value="F:metal-dependent deubiquitinase activity"/>
    <property type="evidence" value="ECO:0007669"/>
    <property type="project" value="InterPro"/>
</dbReference>
<dbReference type="Pfam" id="PF08969">
    <property type="entry name" value="USP8_dimer"/>
    <property type="match status" value="1"/>
</dbReference>
<organism evidence="14">
    <name type="scientific">Oryza brachyantha</name>
    <name type="common">malo sina</name>
    <dbReference type="NCBI Taxonomy" id="4533"/>
    <lineage>
        <taxon>Eukaryota</taxon>
        <taxon>Viridiplantae</taxon>
        <taxon>Streptophyta</taxon>
        <taxon>Embryophyta</taxon>
        <taxon>Tracheophyta</taxon>
        <taxon>Spermatophyta</taxon>
        <taxon>Magnoliopsida</taxon>
        <taxon>Liliopsida</taxon>
        <taxon>Poales</taxon>
        <taxon>Poaceae</taxon>
        <taxon>BOP clade</taxon>
        <taxon>Oryzoideae</taxon>
        <taxon>Oryzeae</taxon>
        <taxon>Oryzinae</taxon>
        <taxon>Oryza</taxon>
    </lineage>
</organism>
<dbReference type="GO" id="GO:0016020">
    <property type="term" value="C:membrane"/>
    <property type="evidence" value="ECO:0007669"/>
    <property type="project" value="UniProtKB-SubCell"/>
</dbReference>
<comment type="subcellular location">
    <subcellularLocation>
        <location evidence="3">Cytoplasm</location>
    </subcellularLocation>
    <subcellularLocation>
        <location evidence="2">Membrane</location>
        <topology evidence="2">Peripheral membrane protein</topology>
    </subcellularLocation>
</comment>
<reference evidence="14" key="2">
    <citation type="submission" date="2013-04" db="UniProtKB">
        <authorList>
            <consortium name="EnsemblPlants"/>
        </authorList>
    </citation>
    <scope>IDENTIFICATION</scope>
</reference>
<dbReference type="GO" id="GO:0006508">
    <property type="term" value="P:proteolysis"/>
    <property type="evidence" value="ECO:0007669"/>
    <property type="project" value="UniProtKB-KW"/>
</dbReference>
<dbReference type="GO" id="GO:0005768">
    <property type="term" value="C:endosome"/>
    <property type="evidence" value="ECO:0007669"/>
    <property type="project" value="TreeGrafter"/>
</dbReference>
<dbReference type="FunFam" id="1.20.58.80:FF:000020">
    <property type="entry name" value="AMSH-like ubiquitin thioesterase 3"/>
    <property type="match status" value="1"/>
</dbReference>
<dbReference type="CDD" id="cd08066">
    <property type="entry name" value="MPN_AMSH_like"/>
    <property type="match status" value="1"/>
</dbReference>
<dbReference type="GO" id="GO:0071108">
    <property type="term" value="P:protein K48-linked deubiquitination"/>
    <property type="evidence" value="ECO:0007669"/>
    <property type="project" value="TreeGrafter"/>
</dbReference>
<evidence type="ECO:0000256" key="12">
    <source>
        <dbReference type="ARBA" id="ARBA00023136"/>
    </source>
</evidence>
<dbReference type="InterPro" id="IPR037518">
    <property type="entry name" value="MPN"/>
</dbReference>
<comment type="similarity">
    <text evidence="4">Belongs to the peptidase M67C family.</text>
</comment>
<keyword evidence="15" id="KW-1185">Reference proteome</keyword>
<dbReference type="SMART" id="SM00232">
    <property type="entry name" value="JAB_MPN"/>
    <property type="match status" value="1"/>
</dbReference>
<protein>
    <recommendedName>
        <fullName evidence="13">MPN domain-containing protein</fullName>
    </recommendedName>
</protein>
<evidence type="ECO:0000256" key="11">
    <source>
        <dbReference type="ARBA" id="ARBA00023049"/>
    </source>
</evidence>
<comment type="cofactor">
    <cofactor evidence="1">
        <name>Zn(2+)</name>
        <dbReference type="ChEBI" id="CHEBI:29105"/>
    </cofactor>
</comment>
<evidence type="ECO:0000256" key="4">
    <source>
        <dbReference type="ARBA" id="ARBA00010981"/>
    </source>
</evidence>
<keyword evidence="12" id="KW-0472">Membrane</keyword>
<keyword evidence="11" id="KW-0482">Metalloprotease</keyword>
<dbReference type="KEGG" id="obr:102712302"/>
<dbReference type="GO" id="GO:0070536">
    <property type="term" value="P:protein K63-linked deubiquitination"/>
    <property type="evidence" value="ECO:0007669"/>
    <property type="project" value="InterPro"/>
</dbReference>
<accession>J3KZI3</accession>
<dbReference type="Gene3D" id="1.20.58.80">
    <property type="entry name" value="Phosphotransferase system, lactose/cellobiose-type IIA subunit"/>
    <property type="match status" value="1"/>
</dbReference>
<dbReference type="RefSeq" id="XP_006644145.1">
    <property type="nucleotide sequence ID" value="XM_006644082.3"/>
</dbReference>
<evidence type="ECO:0000259" key="13">
    <source>
        <dbReference type="PROSITE" id="PS50249"/>
    </source>
</evidence>
<evidence type="ECO:0000313" key="14">
    <source>
        <dbReference type="EnsemblPlants" id="OB01G23890.1"/>
    </source>
</evidence>
<dbReference type="AlphaFoldDB" id="J3KZI3"/>
<keyword evidence="5" id="KW-0963">Cytoplasm</keyword>
<gene>
    <name evidence="14" type="primary">LOC102712302</name>
</gene>
<evidence type="ECO:0000256" key="7">
    <source>
        <dbReference type="ARBA" id="ARBA00022723"/>
    </source>
</evidence>
<evidence type="ECO:0000256" key="1">
    <source>
        <dbReference type="ARBA" id="ARBA00001947"/>
    </source>
</evidence>
<dbReference type="STRING" id="4533.J3KZI3"/>
<reference evidence="14" key="1">
    <citation type="journal article" date="2013" name="Nat. Commun.">
        <title>Whole-genome sequencing of Oryza brachyantha reveals mechanisms underlying Oryza genome evolution.</title>
        <authorList>
            <person name="Chen J."/>
            <person name="Huang Q."/>
            <person name="Gao D."/>
            <person name="Wang J."/>
            <person name="Lang Y."/>
            <person name="Liu T."/>
            <person name="Li B."/>
            <person name="Bai Z."/>
            <person name="Luis Goicoechea J."/>
            <person name="Liang C."/>
            <person name="Chen C."/>
            <person name="Zhang W."/>
            <person name="Sun S."/>
            <person name="Liao Y."/>
            <person name="Zhang X."/>
            <person name="Yang L."/>
            <person name="Song C."/>
            <person name="Wang M."/>
            <person name="Shi J."/>
            <person name="Liu G."/>
            <person name="Liu J."/>
            <person name="Zhou H."/>
            <person name="Zhou W."/>
            <person name="Yu Q."/>
            <person name="An N."/>
            <person name="Chen Y."/>
            <person name="Cai Q."/>
            <person name="Wang B."/>
            <person name="Liu B."/>
            <person name="Min J."/>
            <person name="Huang Y."/>
            <person name="Wu H."/>
            <person name="Li Z."/>
            <person name="Zhang Y."/>
            <person name="Yin Y."/>
            <person name="Song W."/>
            <person name="Jiang J."/>
            <person name="Jackson S.A."/>
            <person name="Wing R.A."/>
            <person name="Wang J."/>
            <person name="Chen M."/>
        </authorList>
    </citation>
    <scope>NUCLEOTIDE SEQUENCE [LARGE SCALE GENOMIC DNA]</scope>
    <source>
        <strain evidence="14">cv. IRGC 101232</strain>
    </source>
</reference>
<proteinExistence type="inferred from homology"/>
<keyword evidence="10" id="KW-0862">Zinc</keyword>
<sequence length="517" mass="57501">MGPPQRDRGGGIDIEACARPIAVDHRIKLPYYFRIADNLLRQAKIYRDEKNLVDLYVILLRYSSLICETIPKHRDYLAFKSREVDFFRLAPHNQSKLVEVLSELESLKPVVQRQIAEHNKAGGGAIQSNSSINGTLAVNNISQQHMATPYTYQPSVGCNNGQLQRFVPGGNHQVAPLMSAQPDRRTHKQHVNLPFPKEETLARHSILGPNGLHGQWMGPVTAIKVQYPSNLDLIKSDVSSLLPSVLNQDGQNGLSAISADRTQVENDDMISVLSLDDGRWSKPAEECTSVPSAFLEEELSQLSIRQPSPPPILAELERKPIAPSEVADPRPGLATPETGRYQNLHVPVKLMECFLRVAEANTKRGLETCGVLAGTLKKRTFYVTALIIPKQKSTSDSCEATNEDELFDVQDKGSLFTLGWIHTHPTQSCFLSSIDLHNQYSYQVMLPEAIAIVMAPTDTRKHGIFHLTDPGGMGVIHDCPERGFHPHEAPLDGSPIYEHCSHVYMNPDVKFDVIDLR</sequence>
<dbReference type="PROSITE" id="PS50249">
    <property type="entry name" value="MPN"/>
    <property type="match status" value="1"/>
</dbReference>
<dbReference type="SUPFAM" id="SSF102712">
    <property type="entry name" value="JAB1/MPN domain"/>
    <property type="match status" value="1"/>
</dbReference>
<dbReference type="InterPro" id="IPR015063">
    <property type="entry name" value="USP8_dimer"/>
</dbReference>
<dbReference type="Gramene" id="OB01G23890.1">
    <property type="protein sequence ID" value="OB01G23890.1"/>
    <property type="gene ID" value="OB01G23890"/>
</dbReference>
<dbReference type="eggNOG" id="KOG2880">
    <property type="taxonomic scope" value="Eukaryota"/>
</dbReference>
<dbReference type="PANTHER" id="PTHR12947:SF11">
    <property type="entry name" value="OS01G0338200 PROTEIN"/>
    <property type="match status" value="1"/>
</dbReference>
<dbReference type="GeneID" id="102712302"/>
<dbReference type="MEROPS" id="M67.A06"/>
<dbReference type="InterPro" id="IPR000555">
    <property type="entry name" value="JAMM/MPN+_dom"/>
</dbReference>
<evidence type="ECO:0000256" key="5">
    <source>
        <dbReference type="ARBA" id="ARBA00022490"/>
    </source>
</evidence>
<dbReference type="OrthoDB" id="3640at2759"/>
<dbReference type="InterPro" id="IPR044098">
    <property type="entry name" value="STAMBP/STALP-like_MPN"/>
</dbReference>
<evidence type="ECO:0000256" key="3">
    <source>
        <dbReference type="ARBA" id="ARBA00004496"/>
    </source>
</evidence>
<dbReference type="GO" id="GO:0061578">
    <property type="term" value="F:K63-linked deubiquitinase activity"/>
    <property type="evidence" value="ECO:0007669"/>
    <property type="project" value="InterPro"/>
</dbReference>
<dbReference type="GO" id="GO:0046872">
    <property type="term" value="F:metal ion binding"/>
    <property type="evidence" value="ECO:0007669"/>
    <property type="project" value="UniProtKB-KW"/>
</dbReference>
<feature type="domain" description="MPN" evidence="13">
    <location>
        <begin position="343"/>
        <end position="473"/>
    </location>
</feature>
<dbReference type="Gene3D" id="3.40.140.10">
    <property type="entry name" value="Cytidine Deaminase, domain 2"/>
    <property type="match status" value="1"/>
</dbReference>
<dbReference type="PANTHER" id="PTHR12947">
    <property type="entry name" value="AMSH-LIKE PROTEASE"/>
    <property type="match status" value="1"/>
</dbReference>
<dbReference type="EnsemblPlants" id="OB01G23890.1">
    <property type="protein sequence ID" value="OB01G23890.1"/>
    <property type="gene ID" value="OB01G23890"/>
</dbReference>
<evidence type="ECO:0000256" key="2">
    <source>
        <dbReference type="ARBA" id="ARBA00004170"/>
    </source>
</evidence>
<evidence type="ECO:0000256" key="10">
    <source>
        <dbReference type="ARBA" id="ARBA00022833"/>
    </source>
</evidence>
<name>J3KZI3_ORYBR</name>
<dbReference type="Proteomes" id="UP000006038">
    <property type="component" value="Chromosome 1"/>
</dbReference>
<keyword evidence="9" id="KW-0378">Hydrolase</keyword>
<evidence type="ECO:0000313" key="15">
    <source>
        <dbReference type="Proteomes" id="UP000006038"/>
    </source>
</evidence>
<keyword evidence="7" id="KW-0479">Metal-binding</keyword>